<evidence type="ECO:0000256" key="1">
    <source>
        <dbReference type="ARBA" id="ARBA00008791"/>
    </source>
</evidence>
<dbReference type="AlphaFoldDB" id="C9LV11"/>
<dbReference type="InterPro" id="IPR006015">
    <property type="entry name" value="Universal_stress_UspA"/>
</dbReference>
<dbReference type="Proteomes" id="UP000003505">
    <property type="component" value="Unassembled WGS sequence"/>
</dbReference>
<gene>
    <name evidence="3" type="ORF">SELSPUOL_01302</name>
</gene>
<dbReference type="STRING" id="546271.Selsp_2277"/>
<dbReference type="PRINTS" id="PR01438">
    <property type="entry name" value="UNVRSLSTRESS"/>
</dbReference>
<proteinExistence type="inferred from homology"/>
<name>C9LV11_SELS3</name>
<accession>C9LV11</accession>
<organism evidence="3 4">
    <name type="scientific">Selenomonas sputigena (strain ATCC 35185 / DSM 20758 / CCUG 44933 / VPI D19B-28)</name>
    <dbReference type="NCBI Taxonomy" id="546271"/>
    <lineage>
        <taxon>Bacteria</taxon>
        <taxon>Bacillati</taxon>
        <taxon>Bacillota</taxon>
        <taxon>Negativicutes</taxon>
        <taxon>Selenomonadales</taxon>
        <taxon>Selenomonadaceae</taxon>
        <taxon>Selenomonas</taxon>
    </lineage>
</organism>
<comment type="caution">
    <text evidence="3">The sequence shown here is derived from an EMBL/GenBank/DDBJ whole genome shotgun (WGS) entry which is preliminary data.</text>
</comment>
<dbReference type="PANTHER" id="PTHR46268:SF6">
    <property type="entry name" value="UNIVERSAL STRESS PROTEIN UP12"/>
    <property type="match status" value="1"/>
</dbReference>
<dbReference type="SUPFAM" id="SSF52402">
    <property type="entry name" value="Adenine nucleotide alpha hydrolases-like"/>
    <property type="match status" value="1"/>
</dbReference>
<dbReference type="Pfam" id="PF00582">
    <property type="entry name" value="Usp"/>
    <property type="match status" value="1"/>
</dbReference>
<dbReference type="InterPro" id="IPR006016">
    <property type="entry name" value="UspA"/>
</dbReference>
<evidence type="ECO:0000259" key="2">
    <source>
        <dbReference type="Pfam" id="PF00582"/>
    </source>
</evidence>
<dbReference type="eggNOG" id="COG0589">
    <property type="taxonomic scope" value="Bacteria"/>
</dbReference>
<comment type="similarity">
    <text evidence="1">Belongs to the universal stress protein A family.</text>
</comment>
<sequence>MAEISFAGEFFFMGFLLDSCSIACSAHVQGQGRFVRRIPLESARLLAFLLYHAKGAIGRFLLWCVEENQRKSTKNFQKISKKGEDFPSLSRTIQVERQTMVEGGAKVKDKMKFLVPVDGSLHSKKALEMAVKLAEPVGAHIDILFVSYFERETDGDPDHPSWLPLSVMAKGVSSAEEVLEEARKELPAGLDAESHVVVGMPSRKIVEFAAANGHDLIIMGGRGLSPVTGFLLGSVSQEVMEEAKCAVLIAK</sequence>
<dbReference type="CDD" id="cd00293">
    <property type="entry name" value="USP-like"/>
    <property type="match status" value="1"/>
</dbReference>
<dbReference type="Gene3D" id="3.40.50.620">
    <property type="entry name" value="HUPs"/>
    <property type="match status" value="1"/>
</dbReference>
<dbReference type="InterPro" id="IPR014729">
    <property type="entry name" value="Rossmann-like_a/b/a_fold"/>
</dbReference>
<evidence type="ECO:0000313" key="4">
    <source>
        <dbReference type="Proteomes" id="UP000003505"/>
    </source>
</evidence>
<dbReference type="PANTHER" id="PTHR46268">
    <property type="entry name" value="STRESS RESPONSE PROTEIN NHAX"/>
    <property type="match status" value="1"/>
</dbReference>
<dbReference type="EMBL" id="ACKP02000022">
    <property type="protein sequence ID" value="EEX77322.1"/>
    <property type="molecule type" value="Genomic_DNA"/>
</dbReference>
<protein>
    <submittedName>
        <fullName evidence="3">Universal stress family protein</fullName>
    </submittedName>
</protein>
<reference evidence="3 4" key="1">
    <citation type="submission" date="2009-09" db="EMBL/GenBank/DDBJ databases">
        <authorList>
            <person name="Weinstock G."/>
            <person name="Sodergren E."/>
            <person name="Clifton S."/>
            <person name="Fulton L."/>
            <person name="Fulton B."/>
            <person name="Courtney L."/>
            <person name="Fronick C."/>
            <person name="Harrison M."/>
            <person name="Strong C."/>
            <person name="Farmer C."/>
            <person name="Delahaunty K."/>
            <person name="Markovic C."/>
            <person name="Hall O."/>
            <person name="Minx P."/>
            <person name="Tomlinson C."/>
            <person name="Mitreva M."/>
            <person name="Nelson J."/>
            <person name="Hou S."/>
            <person name="Wollam A."/>
            <person name="Pepin K.H."/>
            <person name="Johnson M."/>
            <person name="Bhonagiri V."/>
            <person name="Nash W.E."/>
            <person name="Warren W."/>
            <person name="Chinwalla A."/>
            <person name="Mardis E.R."/>
            <person name="Wilson R.K."/>
        </authorList>
    </citation>
    <scope>NUCLEOTIDE SEQUENCE [LARGE SCALE GENOMIC DNA]</scope>
    <source>
        <strain evidence="4">ATCC 35185 / DSM 20758 / VPI D19B-28</strain>
    </source>
</reference>
<feature type="domain" description="UspA" evidence="2">
    <location>
        <begin position="112"/>
        <end position="251"/>
    </location>
</feature>
<evidence type="ECO:0000313" key="3">
    <source>
        <dbReference type="EMBL" id="EEX77322.1"/>
    </source>
</evidence>